<dbReference type="Proteomes" id="UP001385499">
    <property type="component" value="Unassembled WGS sequence"/>
</dbReference>
<organism evidence="2 3">
    <name type="scientific">Roseibium algae</name>
    <dbReference type="NCBI Taxonomy" id="3123038"/>
    <lineage>
        <taxon>Bacteria</taxon>
        <taxon>Pseudomonadati</taxon>
        <taxon>Pseudomonadota</taxon>
        <taxon>Alphaproteobacteria</taxon>
        <taxon>Hyphomicrobiales</taxon>
        <taxon>Stappiaceae</taxon>
        <taxon>Roseibium</taxon>
    </lineage>
</organism>
<evidence type="ECO:0000256" key="1">
    <source>
        <dbReference type="SAM" id="Phobius"/>
    </source>
</evidence>
<sequence length="134" mass="14706">MLQYIVAYFATACVFLAIDYVWLAKIASRFYADRIGHLLMDKPNLPAAGGFYVMYVVGIVVFAVAPALKSDSLTVALFYGALFGFFTYATYDMTNYATLRGWPFVVVAVDVLWGTVLSGVSALLGTYLTRLLLG</sequence>
<proteinExistence type="predicted"/>
<feature type="transmembrane region" description="Helical" evidence="1">
    <location>
        <begin position="45"/>
        <end position="67"/>
    </location>
</feature>
<comment type="caution">
    <text evidence="2">The sequence shown here is derived from an EMBL/GenBank/DDBJ whole genome shotgun (WGS) entry which is preliminary data.</text>
</comment>
<feature type="transmembrane region" description="Helical" evidence="1">
    <location>
        <begin position="6"/>
        <end position="24"/>
    </location>
</feature>
<gene>
    <name evidence="2" type="ORF">V6575_01270</name>
</gene>
<evidence type="ECO:0000313" key="2">
    <source>
        <dbReference type="EMBL" id="MEJ8472705.1"/>
    </source>
</evidence>
<keyword evidence="1" id="KW-0472">Membrane</keyword>
<dbReference type="EMBL" id="JBAKIA010000001">
    <property type="protein sequence ID" value="MEJ8472705.1"/>
    <property type="molecule type" value="Genomic_DNA"/>
</dbReference>
<feature type="transmembrane region" description="Helical" evidence="1">
    <location>
        <begin position="73"/>
        <end position="91"/>
    </location>
</feature>
<keyword evidence="3" id="KW-1185">Reference proteome</keyword>
<reference evidence="2 3" key="1">
    <citation type="submission" date="2024-02" db="EMBL/GenBank/DDBJ databases">
        <title>Roseibium algae sp. nov., isolated from marine alga (Grateloupia sp.), showing potential in myo-inositol conversion.</title>
        <authorList>
            <person name="Wang Y."/>
        </authorList>
    </citation>
    <scope>NUCLEOTIDE SEQUENCE [LARGE SCALE GENOMIC DNA]</scope>
    <source>
        <strain evidence="2 3">H3510</strain>
    </source>
</reference>
<evidence type="ECO:0000313" key="3">
    <source>
        <dbReference type="Proteomes" id="UP001385499"/>
    </source>
</evidence>
<keyword evidence="1" id="KW-0812">Transmembrane</keyword>
<feature type="transmembrane region" description="Helical" evidence="1">
    <location>
        <begin position="103"/>
        <end position="128"/>
    </location>
</feature>
<accession>A0ABU8TEX2</accession>
<protein>
    <submittedName>
        <fullName evidence="2">DUF2177 family protein</fullName>
    </submittedName>
</protein>
<dbReference type="RefSeq" id="WP_340272181.1">
    <property type="nucleotide sequence ID" value="NZ_JBAKIA010000001.1"/>
</dbReference>
<name>A0ABU8TEX2_9HYPH</name>
<dbReference type="Pfam" id="PF09945">
    <property type="entry name" value="DUF2177"/>
    <property type="match status" value="1"/>
</dbReference>
<dbReference type="InterPro" id="IPR018687">
    <property type="entry name" value="DUF2177_membr"/>
</dbReference>
<keyword evidence="1" id="KW-1133">Transmembrane helix</keyword>